<reference evidence="1 2" key="1">
    <citation type="submission" date="2016-12" db="EMBL/GenBank/DDBJ databases">
        <authorList>
            <person name="Song W.-J."/>
            <person name="Kurnit D.M."/>
        </authorList>
    </citation>
    <scope>NUCLEOTIDE SEQUENCE [LARGE SCALE GENOMIC DNA]</scope>
    <source>
        <strain evidence="1 2">DSM 11393</strain>
    </source>
</reference>
<evidence type="ECO:0000313" key="1">
    <source>
        <dbReference type="EMBL" id="SHN70051.1"/>
    </source>
</evidence>
<dbReference type="RefSeq" id="WP_072697673.1">
    <property type="nucleotide sequence ID" value="NZ_FRDI01000012.1"/>
</dbReference>
<name>A0A1M7TH90_9BACT</name>
<dbReference type="STRING" id="1121455.SAMN02745728_01992"/>
<evidence type="ECO:0000313" key="2">
    <source>
        <dbReference type="Proteomes" id="UP000186469"/>
    </source>
</evidence>
<proteinExistence type="predicted"/>
<protein>
    <submittedName>
        <fullName evidence="1">Uncharacterized protein</fullName>
    </submittedName>
</protein>
<dbReference type="Proteomes" id="UP000186469">
    <property type="component" value="Unassembled WGS sequence"/>
</dbReference>
<sequence>MPMIYFNTEIGQAENAENAKLALLQTAKTYSRVKQHCSAIYQECHDVLSICLIHDEHGFYHSLKDCFRSIPKENSEVKLMIYGLSKGTRIDVQEFNNLEGWLVDELDVHSPLMEYATKRKGMLLTIAVTNDWKCDFFTFREQSCQLPNIWGQENINRIEQWIESWYIMYNSHSAELLRNCNDIILCPGALPEETFTHKEWINIGEHFRRVRERDYTVDNSLMKHLLPNKTKHGPLYELRLVGDGIRILFSLRESKPIIGGYYRYGTGESLVRDNNSKTAITRINAHN</sequence>
<keyword evidence="2" id="KW-1185">Reference proteome</keyword>
<dbReference type="EMBL" id="FRDI01000012">
    <property type="protein sequence ID" value="SHN70051.1"/>
    <property type="molecule type" value="Genomic_DNA"/>
</dbReference>
<accession>A0A1M7TH90</accession>
<organism evidence="1 2">
    <name type="scientific">Desulfovibrio litoralis DSM 11393</name>
    <dbReference type="NCBI Taxonomy" id="1121455"/>
    <lineage>
        <taxon>Bacteria</taxon>
        <taxon>Pseudomonadati</taxon>
        <taxon>Thermodesulfobacteriota</taxon>
        <taxon>Desulfovibrionia</taxon>
        <taxon>Desulfovibrionales</taxon>
        <taxon>Desulfovibrionaceae</taxon>
        <taxon>Desulfovibrio</taxon>
    </lineage>
</organism>
<dbReference type="AlphaFoldDB" id="A0A1M7TH90"/>
<gene>
    <name evidence="1" type="ORF">SAMN02745728_01992</name>
</gene>